<protein>
    <submittedName>
        <fullName evidence="1">Uncharacterized protein</fullName>
    </submittedName>
</protein>
<keyword evidence="2" id="KW-1185">Reference proteome</keyword>
<evidence type="ECO:0000313" key="1">
    <source>
        <dbReference type="EMBL" id="KAL1503028.1"/>
    </source>
</evidence>
<dbReference type="SUPFAM" id="SSF53448">
    <property type="entry name" value="Nucleotide-diphospho-sugar transferases"/>
    <property type="match status" value="1"/>
</dbReference>
<dbReference type="Proteomes" id="UP001515480">
    <property type="component" value="Unassembled WGS sequence"/>
</dbReference>
<gene>
    <name evidence="1" type="ORF">AB1Y20_011097</name>
</gene>
<proteinExistence type="predicted"/>
<organism evidence="1 2">
    <name type="scientific">Prymnesium parvum</name>
    <name type="common">Toxic golden alga</name>
    <dbReference type="NCBI Taxonomy" id="97485"/>
    <lineage>
        <taxon>Eukaryota</taxon>
        <taxon>Haptista</taxon>
        <taxon>Haptophyta</taxon>
        <taxon>Prymnesiophyceae</taxon>
        <taxon>Prymnesiales</taxon>
        <taxon>Prymnesiaceae</taxon>
        <taxon>Prymnesium</taxon>
    </lineage>
</organism>
<dbReference type="InterPro" id="IPR029044">
    <property type="entry name" value="Nucleotide-diphossugar_trans"/>
</dbReference>
<name>A0AB34INB8_PRYPA</name>
<accession>A0AB34INB8</accession>
<dbReference type="EMBL" id="JBGBPQ010000022">
    <property type="protein sequence ID" value="KAL1503028.1"/>
    <property type="molecule type" value="Genomic_DNA"/>
</dbReference>
<dbReference type="Gene3D" id="3.90.550.10">
    <property type="entry name" value="Spore Coat Polysaccharide Biosynthesis Protein SpsA, Chain A"/>
    <property type="match status" value="1"/>
</dbReference>
<comment type="caution">
    <text evidence="1">The sequence shown here is derived from an EMBL/GenBank/DDBJ whole genome shotgun (WGS) entry which is preliminary data.</text>
</comment>
<dbReference type="AlphaFoldDB" id="A0AB34INB8"/>
<reference evidence="1 2" key="1">
    <citation type="journal article" date="2024" name="Science">
        <title>Giant polyketide synthase enzymes in the biosynthesis of giant marine polyether toxins.</title>
        <authorList>
            <person name="Fallon T.R."/>
            <person name="Shende V.V."/>
            <person name="Wierzbicki I.H."/>
            <person name="Pendleton A.L."/>
            <person name="Watervoot N.F."/>
            <person name="Auber R.P."/>
            <person name="Gonzalez D.J."/>
            <person name="Wisecaver J.H."/>
            <person name="Moore B.S."/>
        </authorList>
    </citation>
    <scope>NUCLEOTIDE SEQUENCE [LARGE SCALE GENOMIC DNA]</scope>
    <source>
        <strain evidence="1 2">12B1</strain>
    </source>
</reference>
<evidence type="ECO:0000313" key="2">
    <source>
        <dbReference type="Proteomes" id="UP001515480"/>
    </source>
</evidence>
<sequence length="359" mass="39979">MDATASHRKLRCFFNPPSPVALEDGINRTANYVKSKGRFHPTGFEKIEIWDRMPKSWVSALKEWKNVVPILSISISIDPNGALINLLRSIDFPVNRILVQVGNVNTTTINRIMHSIHATVEEAPKYLKSKIELKRLHVYPGVAHGFNLGLHGMMNSEAEWALVVRPGTVFESGALKQLASQMAQHVRENPMKFGIGFSEDESSRWGCFAMTRRLVSKVGYFDENFYPSGKETADMANRIRLSGFQSLPLRHVRTIRASDVDDIAGIDMIEASKRAGAEGGAAAEYYARKWGAAIECPDMSSPACTTYRAPFNDDAKSLRDWKIEPHRRAWILSGKGNLAEAVKRDEEAGGAYADLGIGW</sequence>